<evidence type="ECO:0000256" key="1">
    <source>
        <dbReference type="ARBA" id="ARBA00022553"/>
    </source>
</evidence>
<evidence type="ECO:0000256" key="3">
    <source>
        <dbReference type="ARBA" id="ARBA00022729"/>
    </source>
</evidence>
<dbReference type="SUPFAM" id="SSF53649">
    <property type="entry name" value="Alkaline phosphatase-like"/>
    <property type="match status" value="1"/>
</dbReference>
<keyword evidence="3" id="KW-0732">Signal</keyword>
<dbReference type="Proteomes" id="UP000533080">
    <property type="component" value="Unassembled WGS sequence"/>
</dbReference>
<evidence type="ECO:0000313" key="5">
    <source>
        <dbReference type="EMBL" id="NOJ77361.1"/>
    </source>
</evidence>
<protein>
    <submittedName>
        <fullName evidence="5">Alkaline phosphatase family protein</fullName>
    </submittedName>
</protein>
<organism evidence="5 6">
    <name type="scientific">Myxococcus xanthus</name>
    <dbReference type="NCBI Taxonomy" id="34"/>
    <lineage>
        <taxon>Bacteria</taxon>
        <taxon>Pseudomonadati</taxon>
        <taxon>Myxococcota</taxon>
        <taxon>Myxococcia</taxon>
        <taxon>Myxococcales</taxon>
        <taxon>Cystobacterineae</taxon>
        <taxon>Myxococcaceae</taxon>
        <taxon>Myxococcus</taxon>
    </lineage>
</organism>
<dbReference type="AlphaFoldDB" id="A0A7Y4IE18"/>
<evidence type="ECO:0000313" key="6">
    <source>
        <dbReference type="Proteomes" id="UP000533080"/>
    </source>
</evidence>
<proteinExistence type="predicted"/>
<dbReference type="PANTHER" id="PTHR10151:SF120">
    <property type="entry name" value="BIS(5'-ADENOSYL)-TRIPHOSPHATASE"/>
    <property type="match status" value="1"/>
</dbReference>
<dbReference type="GO" id="GO:0004035">
    <property type="term" value="F:alkaline phosphatase activity"/>
    <property type="evidence" value="ECO:0007669"/>
    <property type="project" value="InterPro"/>
</dbReference>
<dbReference type="EMBL" id="JABFNT010000007">
    <property type="protein sequence ID" value="NOJ77361.1"/>
    <property type="molecule type" value="Genomic_DNA"/>
</dbReference>
<accession>A0A7Y4IE18</accession>
<dbReference type="InterPro" id="IPR002591">
    <property type="entry name" value="Phosphodiest/P_Trfase"/>
</dbReference>
<keyword evidence="1 4" id="KW-0597">Phosphoprotein</keyword>
<dbReference type="GO" id="GO:0046872">
    <property type="term" value="F:metal ion binding"/>
    <property type="evidence" value="ECO:0007669"/>
    <property type="project" value="UniProtKB-KW"/>
</dbReference>
<keyword evidence="2" id="KW-0479">Metal-binding</keyword>
<dbReference type="InterPro" id="IPR026263">
    <property type="entry name" value="Alkaline_phosphatase_prok"/>
</dbReference>
<dbReference type="PANTHER" id="PTHR10151">
    <property type="entry name" value="ECTONUCLEOTIDE PYROPHOSPHATASE/PHOSPHODIESTERASE"/>
    <property type="match status" value="1"/>
</dbReference>
<evidence type="ECO:0000256" key="4">
    <source>
        <dbReference type="PIRSR" id="PIRSR031924-50"/>
    </source>
</evidence>
<comment type="caution">
    <text evidence="5">The sequence shown here is derived from an EMBL/GenBank/DDBJ whole genome shotgun (WGS) entry which is preliminary data.</text>
</comment>
<dbReference type="Gene3D" id="3.30.1360.150">
    <property type="match status" value="1"/>
</dbReference>
<evidence type="ECO:0000256" key="2">
    <source>
        <dbReference type="ARBA" id="ARBA00022723"/>
    </source>
</evidence>
<sequence length="550" mass="59075">MLLTIPAEKVLIPMIRALSLAVALATLPAFARPPRLTLVISVDALGSDVLLRNRPRLKGGLHQLLNQGAYFPYARYGYAECRTAPGHATLSTGANPWRHGIVDNRWVDRSTMKRVMAFADAAHPVLEVPLKPGQDSGPAHLMVETLADRLRVSTQERGKAVALSIKPHASIALAGRAGQAWWFDKGEGKFVTGTWYTKEFPAWLKALNARKLPEASFGKKWELMRPAAEYVGEDEGLAEADVHGLGRTFPHPLDGGLPSPGPAFYQAFALSPNSHDLLVEAAKAAIAGEGLGQDDVPDLLSVSFSGTDLVFHEYGPYSWEMQDTLLRLDKAMGNLIAAAERAAGGRGNLVIALSADHGGAAMPEQWAAKGLAAKRVSSGELAASLTQALRQQFGGDVTATLEQLDVYLGGKTHQGGAVDAAVRRAAAAWLAKHPSVITAVAHDDLFTAPDTEGYLTLMRKSYYPERSGDVLFMLRPFHMLHYIPTGTSHGTPHSYDSQVPVLFAGKGVKPGMYLEEIDPVDFAPTLSALMEMGMPASAEGKPRSEVLTGK</sequence>
<dbReference type="Pfam" id="PF01663">
    <property type="entry name" value="Phosphodiest"/>
    <property type="match status" value="1"/>
</dbReference>
<gene>
    <name evidence="5" type="ORF">HNV28_03195</name>
</gene>
<dbReference type="CDD" id="cd16016">
    <property type="entry name" value="AP-SPAP"/>
    <property type="match status" value="1"/>
</dbReference>
<dbReference type="Gene3D" id="3.40.720.10">
    <property type="entry name" value="Alkaline Phosphatase, subunit A"/>
    <property type="match status" value="1"/>
</dbReference>
<name>A0A7Y4IE18_MYXXA</name>
<feature type="active site" description="Phosphothreonine intermediate" evidence="4">
    <location>
        <position position="83"/>
    </location>
</feature>
<dbReference type="InterPro" id="IPR017850">
    <property type="entry name" value="Alkaline_phosphatase_core_sf"/>
</dbReference>
<reference evidence="5 6" key="1">
    <citation type="submission" date="2020-05" db="EMBL/GenBank/DDBJ databases">
        <authorList>
            <person name="Whitworth D."/>
        </authorList>
    </citation>
    <scope>NUCLEOTIDE SEQUENCE [LARGE SCALE GENOMIC DNA]</scope>
    <source>
        <strain evidence="5 6">AM005</strain>
    </source>
</reference>
<dbReference type="PIRSF" id="PIRSF031924">
    <property type="entry name" value="Pi-irrepressible_AP"/>
    <property type="match status" value="1"/>
</dbReference>